<evidence type="ECO:0000256" key="8">
    <source>
        <dbReference type="PIRSR" id="PIRSR000915-3"/>
    </source>
</evidence>
<evidence type="ECO:0000256" key="3">
    <source>
        <dbReference type="ARBA" id="ARBA00022801"/>
    </source>
</evidence>
<gene>
    <name evidence="9" type="ORF">SAMN05444406_13615</name>
</gene>
<dbReference type="Pfam" id="PF13242">
    <property type="entry name" value="Hydrolase_like"/>
    <property type="match status" value="1"/>
</dbReference>
<keyword evidence="2 5" id="KW-0479">Metal-binding</keyword>
<protein>
    <recommendedName>
        <fullName evidence="5">Acid sugar phosphatase</fullName>
        <ecNumber evidence="5">3.1.3.-</ecNumber>
    </recommendedName>
</protein>
<dbReference type="InterPro" id="IPR023214">
    <property type="entry name" value="HAD_sf"/>
</dbReference>
<comment type="similarity">
    <text evidence="1 5">Belongs to the HAD-like hydrolase superfamily. NagD family.</text>
</comment>
<dbReference type="InterPro" id="IPR036412">
    <property type="entry name" value="HAD-like_sf"/>
</dbReference>
<feature type="binding site" evidence="7">
    <location>
        <position position="189"/>
    </location>
    <ligand>
        <name>substrate</name>
    </ligand>
</feature>
<sequence>MLSNIANVLKDKKYFILDMDGTFYLGDRLLEGSLDFLERVEQAGKSYLFFTNNSSKNALVYQQKLAKMGCNVEQSRIVTSGMVTVEYLKNKYQDCSVFLLGTPMLYDDFKKRGIKLVEDKPDVVVVGFDTTVTYDKLRRACKFIREGAPFIATHLDLNCPTEDGFIPDCGAICAFITASTGVKPKYLGKPFKETLEYLLRYLGCAKEDMVFIGDRLYTDIAIGFYHGVTSVLVLTGETKREDLENSDVKPTLVVERLADLIPFI</sequence>
<evidence type="ECO:0000313" key="10">
    <source>
        <dbReference type="Proteomes" id="UP000198577"/>
    </source>
</evidence>
<dbReference type="GO" id="GO:0005737">
    <property type="term" value="C:cytoplasm"/>
    <property type="evidence" value="ECO:0007669"/>
    <property type="project" value="TreeGrafter"/>
</dbReference>
<evidence type="ECO:0000256" key="5">
    <source>
        <dbReference type="PIRNR" id="PIRNR000915"/>
    </source>
</evidence>
<dbReference type="Gene3D" id="3.40.50.1000">
    <property type="entry name" value="HAD superfamily/HAD-like"/>
    <property type="match status" value="2"/>
</dbReference>
<feature type="binding site" evidence="8">
    <location>
        <position position="214"/>
    </location>
    <ligand>
        <name>Mg(2+)</name>
        <dbReference type="ChEBI" id="CHEBI:18420"/>
    </ligand>
</feature>
<dbReference type="FunFam" id="3.40.50.1000:FF:000053">
    <property type="entry name" value="TIGR01457 family HAD hydrolase"/>
    <property type="match status" value="1"/>
</dbReference>
<dbReference type="GO" id="GO:0016791">
    <property type="term" value="F:phosphatase activity"/>
    <property type="evidence" value="ECO:0007669"/>
    <property type="project" value="TreeGrafter"/>
</dbReference>
<dbReference type="RefSeq" id="WP_025748484.1">
    <property type="nucleotide sequence ID" value="NZ_FOXR01000036.1"/>
</dbReference>
<dbReference type="GO" id="GO:0046872">
    <property type="term" value="F:metal ion binding"/>
    <property type="evidence" value="ECO:0007669"/>
    <property type="project" value="UniProtKB-KW"/>
</dbReference>
<dbReference type="OrthoDB" id="9810449at2"/>
<comment type="cofactor">
    <cofactor evidence="8">
        <name>Mg(2+)</name>
        <dbReference type="ChEBI" id="CHEBI:18420"/>
    </cofactor>
    <text evidence="8">Divalent metal ions. Mg(2+) is the most effective.</text>
</comment>
<dbReference type="EMBL" id="FOXR01000036">
    <property type="protein sequence ID" value="SFQ39072.1"/>
    <property type="molecule type" value="Genomic_DNA"/>
</dbReference>
<dbReference type="PANTHER" id="PTHR19288:SF46">
    <property type="entry name" value="HALOACID DEHALOGENASE-LIKE HYDROLASE DOMAIN-CONTAINING PROTEIN 2"/>
    <property type="match status" value="1"/>
</dbReference>
<comment type="function">
    <text evidence="5">Catalyzes the dephosphorylation of 2-6 carbon acid sugars in vitro.</text>
</comment>
<organism evidence="9 10">
    <name type="scientific">Caldicoprobacter faecalis</name>
    <dbReference type="NCBI Taxonomy" id="937334"/>
    <lineage>
        <taxon>Bacteria</taxon>
        <taxon>Bacillati</taxon>
        <taxon>Bacillota</taxon>
        <taxon>Clostridia</taxon>
        <taxon>Caldicoprobacterales</taxon>
        <taxon>Caldicoprobacteraceae</taxon>
        <taxon>Caldicoprobacter</taxon>
    </lineage>
</organism>
<dbReference type="Pfam" id="PF13344">
    <property type="entry name" value="Hydrolase_6"/>
    <property type="match status" value="1"/>
</dbReference>
<feature type="active site" description="Proton donor" evidence="6">
    <location>
        <position position="20"/>
    </location>
</feature>
<evidence type="ECO:0000313" key="9">
    <source>
        <dbReference type="EMBL" id="SFQ39072.1"/>
    </source>
</evidence>
<keyword evidence="3 9" id="KW-0378">Hydrolase</keyword>
<dbReference type="PANTHER" id="PTHR19288">
    <property type="entry name" value="4-NITROPHENYLPHOSPHATASE-RELATED"/>
    <property type="match status" value="1"/>
</dbReference>
<dbReference type="SMR" id="A0A1I5Y4C1"/>
<dbReference type="Proteomes" id="UP000198577">
    <property type="component" value="Unassembled WGS sequence"/>
</dbReference>
<dbReference type="InterPro" id="IPR006357">
    <property type="entry name" value="HAD-SF_hydro_IIA"/>
</dbReference>
<dbReference type="AlphaFoldDB" id="A0A1I5Y4C1"/>
<dbReference type="SFLD" id="SFLDS00003">
    <property type="entry name" value="Haloacid_Dehalogenase"/>
    <property type="match status" value="1"/>
</dbReference>
<dbReference type="STRING" id="937334.SAMN05444406_13615"/>
<evidence type="ECO:0000256" key="6">
    <source>
        <dbReference type="PIRSR" id="PIRSR000915-1"/>
    </source>
</evidence>
<reference evidence="9 10" key="1">
    <citation type="submission" date="2016-10" db="EMBL/GenBank/DDBJ databases">
        <authorList>
            <person name="de Groot N.N."/>
        </authorList>
    </citation>
    <scope>NUCLEOTIDE SEQUENCE [LARGE SCALE GENOMIC DNA]</scope>
    <source>
        <strain evidence="9 10">DSM 20678</strain>
    </source>
</reference>
<evidence type="ECO:0000256" key="4">
    <source>
        <dbReference type="ARBA" id="ARBA00022842"/>
    </source>
</evidence>
<dbReference type="SUPFAM" id="SSF56784">
    <property type="entry name" value="HAD-like"/>
    <property type="match status" value="1"/>
</dbReference>
<feature type="binding site" evidence="8">
    <location>
        <position position="20"/>
    </location>
    <ligand>
        <name>Mg(2+)</name>
        <dbReference type="ChEBI" id="CHEBI:18420"/>
    </ligand>
</feature>
<name>A0A1I5Y4C1_9FIRM</name>
<accession>A0A1I5Y4C1</accession>
<keyword evidence="10" id="KW-1185">Reference proteome</keyword>
<evidence type="ECO:0000256" key="1">
    <source>
        <dbReference type="ARBA" id="ARBA00006696"/>
    </source>
</evidence>
<evidence type="ECO:0000256" key="2">
    <source>
        <dbReference type="ARBA" id="ARBA00022723"/>
    </source>
</evidence>
<keyword evidence="4 5" id="KW-0460">Magnesium</keyword>
<dbReference type="SFLD" id="SFLDG01139">
    <property type="entry name" value="C2.A:_Pyridoxal_Phosphate_Phos"/>
    <property type="match status" value="1"/>
</dbReference>
<dbReference type="EC" id="3.1.3.-" evidence="5"/>
<dbReference type="PIRSF" id="PIRSF000915">
    <property type="entry name" value="PGP-type_phosphatase"/>
    <property type="match status" value="1"/>
</dbReference>
<dbReference type="NCBIfam" id="TIGR01460">
    <property type="entry name" value="HAD-SF-IIA"/>
    <property type="match status" value="1"/>
</dbReference>
<proteinExistence type="inferred from homology"/>
<feature type="binding site" evidence="8">
    <location>
        <position position="18"/>
    </location>
    <ligand>
        <name>Mg(2+)</name>
        <dbReference type="ChEBI" id="CHEBI:18420"/>
    </ligand>
</feature>
<evidence type="ECO:0000256" key="7">
    <source>
        <dbReference type="PIRSR" id="PIRSR000915-2"/>
    </source>
</evidence>
<feature type="active site" description="Nucleophile" evidence="6">
    <location>
        <position position="18"/>
    </location>
</feature>